<evidence type="ECO:0008006" key="4">
    <source>
        <dbReference type="Google" id="ProtNLM"/>
    </source>
</evidence>
<reference evidence="2 3" key="1">
    <citation type="submission" date="2008-02" db="EMBL/GenBank/DDBJ databases">
        <title>Annotation of Escherichia albertii TW07627.</title>
        <authorList>
            <person name="Sutton G."/>
            <person name="Whittam T.S."/>
            <person name="Sebastian Y."/>
        </authorList>
    </citation>
    <scope>NUCLEOTIDE SEQUENCE [LARGE SCALE GENOMIC DNA]</scope>
    <source>
        <strain evidence="2 3">TW07627</strain>
    </source>
</reference>
<proteinExistence type="predicted"/>
<dbReference type="AlphaFoldDB" id="A0ABC9NME7"/>
<gene>
    <name evidence="2" type="ORF">ESCAB7627_3304</name>
</gene>
<evidence type="ECO:0000313" key="3">
    <source>
        <dbReference type="Proteomes" id="UP000003042"/>
    </source>
</evidence>
<accession>A0ABC9NME7</accession>
<name>A0ABC9NME7_ESCAT</name>
<dbReference type="InterPro" id="IPR009885">
    <property type="entry name" value="DUF1435"/>
</dbReference>
<evidence type="ECO:0000313" key="2">
    <source>
        <dbReference type="EMBL" id="EDS91439.1"/>
    </source>
</evidence>
<keyword evidence="1" id="KW-0812">Transmembrane</keyword>
<organism evidence="2 3">
    <name type="scientific">Escherichia albertii (strain TW07627)</name>
    <dbReference type="NCBI Taxonomy" id="502347"/>
    <lineage>
        <taxon>Bacteria</taxon>
        <taxon>Pseudomonadati</taxon>
        <taxon>Pseudomonadota</taxon>
        <taxon>Gammaproteobacteria</taxon>
        <taxon>Enterobacterales</taxon>
        <taxon>Enterobacteriaceae</taxon>
        <taxon>Escherichia</taxon>
    </lineage>
</organism>
<feature type="transmembrane region" description="Helical" evidence="1">
    <location>
        <begin position="27"/>
        <end position="47"/>
    </location>
</feature>
<feature type="transmembrane region" description="Helical" evidence="1">
    <location>
        <begin position="53"/>
        <end position="70"/>
    </location>
</feature>
<comment type="caution">
    <text evidence="2">The sequence shown here is derived from an EMBL/GenBank/DDBJ whole genome shotgun (WGS) entry which is preliminary data.</text>
</comment>
<dbReference type="EMBL" id="ABKX01000006">
    <property type="protein sequence ID" value="EDS91439.1"/>
    <property type="molecule type" value="Genomic_DNA"/>
</dbReference>
<feature type="transmembrane region" description="Helical" evidence="1">
    <location>
        <begin position="77"/>
        <end position="95"/>
    </location>
</feature>
<dbReference type="Proteomes" id="UP000003042">
    <property type="component" value="Unassembled WGS sequence"/>
</dbReference>
<sequence>MLVNDKNYHMIFIIIIDVRDKTMLQRMLGSGWGVFLPGLLIAGLAYADLSPDQWRIVILVGLVLTPVMLYHKQLRHYVLLPSCLALISGVMPMIMNGNQG</sequence>
<keyword evidence="1" id="KW-0472">Membrane</keyword>
<evidence type="ECO:0000256" key="1">
    <source>
        <dbReference type="SAM" id="Phobius"/>
    </source>
</evidence>
<keyword evidence="1" id="KW-1133">Transmembrane helix</keyword>
<protein>
    <recommendedName>
        <fullName evidence="4">DUF1435 domain-containing protein</fullName>
    </recommendedName>
</protein>
<dbReference type="Pfam" id="PF07256">
    <property type="entry name" value="DUF1435"/>
    <property type="match status" value="1"/>
</dbReference>